<dbReference type="RefSeq" id="WP_382210119.1">
    <property type="nucleotide sequence ID" value="NZ_JBHSZH010000005.1"/>
</dbReference>
<name>A0ABD5WPM4_9EURY</name>
<evidence type="ECO:0000313" key="2">
    <source>
        <dbReference type="Proteomes" id="UP001596407"/>
    </source>
</evidence>
<reference evidence="1 2" key="1">
    <citation type="journal article" date="2019" name="Int. J. Syst. Evol. Microbiol.">
        <title>The Global Catalogue of Microorganisms (GCM) 10K type strain sequencing project: providing services to taxonomists for standard genome sequencing and annotation.</title>
        <authorList>
            <consortium name="The Broad Institute Genomics Platform"/>
            <consortium name="The Broad Institute Genome Sequencing Center for Infectious Disease"/>
            <person name="Wu L."/>
            <person name="Ma J."/>
        </authorList>
    </citation>
    <scope>NUCLEOTIDE SEQUENCE [LARGE SCALE GENOMIC DNA]</scope>
    <source>
        <strain evidence="1 2">DT72</strain>
    </source>
</reference>
<evidence type="ECO:0000313" key="1">
    <source>
        <dbReference type="EMBL" id="MFC7081680.1"/>
    </source>
</evidence>
<dbReference type="AlphaFoldDB" id="A0ABD5WPM4"/>
<gene>
    <name evidence="1" type="ORF">ACFQJ6_17820</name>
</gene>
<proteinExistence type="predicted"/>
<organism evidence="1 2">
    <name type="scientific">Halorussus caseinilyticus</name>
    <dbReference type="NCBI Taxonomy" id="3034025"/>
    <lineage>
        <taxon>Archaea</taxon>
        <taxon>Methanobacteriati</taxon>
        <taxon>Methanobacteriota</taxon>
        <taxon>Stenosarchaea group</taxon>
        <taxon>Halobacteria</taxon>
        <taxon>Halobacteriales</taxon>
        <taxon>Haladaptataceae</taxon>
        <taxon>Halorussus</taxon>
    </lineage>
</organism>
<protein>
    <submittedName>
        <fullName evidence="1">Uncharacterized protein</fullName>
    </submittedName>
</protein>
<accession>A0ABD5WPM4</accession>
<comment type="caution">
    <text evidence="1">The sequence shown here is derived from an EMBL/GenBank/DDBJ whole genome shotgun (WGS) entry which is preliminary data.</text>
</comment>
<keyword evidence="2" id="KW-1185">Reference proteome</keyword>
<dbReference type="EMBL" id="JBHSZH010000005">
    <property type="protein sequence ID" value="MFC7081680.1"/>
    <property type="molecule type" value="Genomic_DNA"/>
</dbReference>
<dbReference type="Proteomes" id="UP001596407">
    <property type="component" value="Unassembled WGS sequence"/>
</dbReference>
<sequence length="63" mass="7563">MSPERVIGRVEASGIVEQFVADWKRRRDALYQRDFGMRSLESDEMVRMMEQFMQSHLAIEKQR</sequence>